<accession>A0A5B7JAD7</accession>
<evidence type="ECO:0000313" key="8">
    <source>
        <dbReference type="EMBL" id="MPC90417.1"/>
    </source>
</evidence>
<evidence type="ECO:0000256" key="1">
    <source>
        <dbReference type="ARBA" id="ARBA00004240"/>
    </source>
</evidence>
<evidence type="ECO:0000256" key="4">
    <source>
        <dbReference type="ARBA" id="ARBA00022729"/>
    </source>
</evidence>
<dbReference type="Gene3D" id="6.10.250.640">
    <property type="match status" value="1"/>
</dbReference>
<keyword evidence="3" id="KW-0879">Wnt signaling pathway</keyword>
<comment type="caution">
    <text evidence="8">The sequence shown here is derived from an EMBL/GenBank/DDBJ whole genome shotgun (WGS) entry which is preliminary data.</text>
</comment>
<dbReference type="PANTHER" id="PTHR17600:SF2">
    <property type="entry name" value="LRP CHAPERONE MESD"/>
    <property type="match status" value="1"/>
</dbReference>
<keyword evidence="6" id="KW-0143">Chaperone</keyword>
<dbReference type="InterPro" id="IPR019330">
    <property type="entry name" value="MESD"/>
</dbReference>
<keyword evidence="4 7" id="KW-0732">Signal</keyword>
<evidence type="ECO:0000256" key="6">
    <source>
        <dbReference type="ARBA" id="ARBA00023186"/>
    </source>
</evidence>
<dbReference type="AlphaFoldDB" id="A0A5B7JAD7"/>
<evidence type="ECO:0000256" key="3">
    <source>
        <dbReference type="ARBA" id="ARBA00022687"/>
    </source>
</evidence>
<name>A0A5B7JAD7_PORTR</name>
<protein>
    <submittedName>
        <fullName evidence="8">LDLR chaperone boca</fullName>
    </submittedName>
</protein>
<reference evidence="8 9" key="1">
    <citation type="submission" date="2019-05" db="EMBL/GenBank/DDBJ databases">
        <title>Another draft genome of Portunus trituberculatus and its Hox gene families provides insights of decapod evolution.</title>
        <authorList>
            <person name="Jeong J.-H."/>
            <person name="Song I."/>
            <person name="Kim S."/>
            <person name="Choi T."/>
            <person name="Kim D."/>
            <person name="Ryu S."/>
            <person name="Kim W."/>
        </authorList>
    </citation>
    <scope>NUCLEOTIDE SEQUENCE [LARGE SCALE GENOMIC DNA]</scope>
    <source>
        <tissue evidence="8">Muscle</tissue>
    </source>
</reference>
<organism evidence="8 9">
    <name type="scientific">Portunus trituberculatus</name>
    <name type="common">Swimming crab</name>
    <name type="synonym">Neptunus trituberculatus</name>
    <dbReference type="NCBI Taxonomy" id="210409"/>
    <lineage>
        <taxon>Eukaryota</taxon>
        <taxon>Metazoa</taxon>
        <taxon>Ecdysozoa</taxon>
        <taxon>Arthropoda</taxon>
        <taxon>Crustacea</taxon>
        <taxon>Multicrustacea</taxon>
        <taxon>Malacostraca</taxon>
        <taxon>Eumalacostraca</taxon>
        <taxon>Eucarida</taxon>
        <taxon>Decapoda</taxon>
        <taxon>Pleocyemata</taxon>
        <taxon>Brachyura</taxon>
        <taxon>Eubrachyura</taxon>
        <taxon>Portunoidea</taxon>
        <taxon>Portunidae</taxon>
        <taxon>Portuninae</taxon>
        <taxon>Portunus</taxon>
    </lineage>
</organism>
<dbReference type="GO" id="GO:0016055">
    <property type="term" value="P:Wnt signaling pathway"/>
    <property type="evidence" value="ECO:0007669"/>
    <property type="project" value="UniProtKB-KW"/>
</dbReference>
<keyword evidence="9" id="KW-1185">Reference proteome</keyword>
<dbReference type="PANTHER" id="PTHR17600">
    <property type="entry name" value="MESODERM DEVELOPMENT CANDIDATE 2"/>
    <property type="match status" value="1"/>
</dbReference>
<dbReference type="GO" id="GO:0006457">
    <property type="term" value="P:protein folding"/>
    <property type="evidence" value="ECO:0007669"/>
    <property type="project" value="InterPro"/>
</dbReference>
<feature type="chain" id="PRO_5022881298" evidence="7">
    <location>
        <begin position="25"/>
        <end position="63"/>
    </location>
</feature>
<comment type="similarity">
    <text evidence="2">Belongs to the MESD family.</text>
</comment>
<dbReference type="Pfam" id="PF10185">
    <property type="entry name" value="Mesd"/>
    <property type="match status" value="1"/>
</dbReference>
<evidence type="ECO:0000256" key="2">
    <source>
        <dbReference type="ARBA" id="ARBA00011068"/>
    </source>
</evidence>
<gene>
    <name evidence="8" type="primary">boca_0</name>
    <name evidence="8" type="ORF">E2C01_085404</name>
</gene>
<sequence length="63" mass="7366">MSRPVVWRALPLFLLLSLVSFSSSKKFEDEDKPAWAKKDIRDYSDADLERLLEQWDVSVCVHV</sequence>
<dbReference type="EMBL" id="VSRR010084336">
    <property type="protein sequence ID" value="MPC90417.1"/>
    <property type="molecule type" value="Genomic_DNA"/>
</dbReference>
<comment type="subcellular location">
    <subcellularLocation>
        <location evidence="1">Endoplasmic reticulum</location>
    </subcellularLocation>
</comment>
<dbReference type="Proteomes" id="UP000324222">
    <property type="component" value="Unassembled WGS sequence"/>
</dbReference>
<proteinExistence type="inferred from homology"/>
<feature type="signal peptide" evidence="7">
    <location>
        <begin position="1"/>
        <end position="24"/>
    </location>
</feature>
<evidence type="ECO:0000256" key="7">
    <source>
        <dbReference type="SAM" id="SignalP"/>
    </source>
</evidence>
<dbReference type="GO" id="GO:0005783">
    <property type="term" value="C:endoplasmic reticulum"/>
    <property type="evidence" value="ECO:0007669"/>
    <property type="project" value="UniProtKB-SubCell"/>
</dbReference>
<keyword evidence="5" id="KW-0256">Endoplasmic reticulum</keyword>
<evidence type="ECO:0000313" key="9">
    <source>
        <dbReference type="Proteomes" id="UP000324222"/>
    </source>
</evidence>
<evidence type="ECO:0000256" key="5">
    <source>
        <dbReference type="ARBA" id="ARBA00022824"/>
    </source>
</evidence>